<organism evidence="2 3">
    <name type="scientific">Mycobacterium kyorinense</name>
    <dbReference type="NCBI Taxonomy" id="487514"/>
    <lineage>
        <taxon>Bacteria</taxon>
        <taxon>Bacillati</taxon>
        <taxon>Actinomycetota</taxon>
        <taxon>Actinomycetes</taxon>
        <taxon>Mycobacteriales</taxon>
        <taxon>Mycobacteriaceae</taxon>
        <taxon>Mycobacterium</taxon>
    </lineage>
</organism>
<dbReference type="Proteomes" id="UP000093592">
    <property type="component" value="Unassembled WGS sequence"/>
</dbReference>
<keyword evidence="1" id="KW-0732">Signal</keyword>
<dbReference type="GO" id="GO:0020037">
    <property type="term" value="F:heme binding"/>
    <property type="evidence" value="ECO:0007669"/>
    <property type="project" value="InterPro"/>
</dbReference>
<feature type="chain" id="PRO_5038937584" description="Hemophore-related protein" evidence="1">
    <location>
        <begin position="24"/>
        <end position="111"/>
    </location>
</feature>
<dbReference type="InterPro" id="IPR016572">
    <property type="entry name" value="UCP010611"/>
</dbReference>
<dbReference type="PIRSF" id="PIRSF010611">
    <property type="entry name" value="UCP010611"/>
    <property type="match status" value="1"/>
</dbReference>
<evidence type="ECO:0008006" key="4">
    <source>
        <dbReference type="Google" id="ProtNLM"/>
    </source>
</evidence>
<dbReference type="OrthoDB" id="4563701at2"/>
<feature type="signal peptide" evidence="1">
    <location>
        <begin position="1"/>
        <end position="23"/>
    </location>
</feature>
<evidence type="ECO:0000313" key="2">
    <source>
        <dbReference type="EMBL" id="OBI48657.1"/>
    </source>
</evidence>
<gene>
    <name evidence="2" type="ORF">A5707_17605</name>
</gene>
<evidence type="ECO:0000313" key="3">
    <source>
        <dbReference type="Proteomes" id="UP000093592"/>
    </source>
</evidence>
<proteinExistence type="predicted"/>
<dbReference type="EMBL" id="LZKJ01000074">
    <property type="protein sequence ID" value="OBI48657.1"/>
    <property type="molecule type" value="Genomic_DNA"/>
</dbReference>
<name>A0A1A2ZGN1_9MYCO</name>
<comment type="caution">
    <text evidence="2">The sequence shown here is derived from an EMBL/GenBank/DDBJ whole genome shotgun (WGS) entry which is preliminary data.</text>
</comment>
<sequence>MKRSLTRSAIAAGGLALALTAGAGVASADPDLDVFVNTTCTYDQAAAALNAQDPATAAQFNSNPQLQNQVRMFLAAPPPQRLKYAKMVQASPQAQQYIPLLTQVFSTCNNY</sequence>
<dbReference type="NCBIfam" id="TIGR04529">
    <property type="entry name" value="MTB_hemophore"/>
    <property type="match status" value="1"/>
</dbReference>
<protein>
    <recommendedName>
        <fullName evidence="4">Hemophore-related protein</fullName>
    </recommendedName>
</protein>
<reference evidence="3" key="1">
    <citation type="submission" date="2016-06" db="EMBL/GenBank/DDBJ databases">
        <authorList>
            <person name="Sutton G."/>
            <person name="Brinkac L."/>
            <person name="Sanka R."/>
            <person name="Adams M."/>
            <person name="Lau E."/>
            <person name="Sam S."/>
            <person name="Sreng N."/>
            <person name="Him V."/>
            <person name="Kerleguer A."/>
            <person name="Cheng S."/>
        </authorList>
    </citation>
    <scope>NUCLEOTIDE SEQUENCE [LARGE SCALE GENOMIC DNA]</scope>
    <source>
        <strain evidence="3">E861</strain>
    </source>
</reference>
<dbReference type="InterPro" id="IPR032407">
    <property type="entry name" value="MHB"/>
</dbReference>
<dbReference type="RefSeq" id="WP_065013896.1">
    <property type="nucleotide sequence ID" value="NZ_LZKJ01000074.1"/>
</dbReference>
<evidence type="ECO:0000256" key="1">
    <source>
        <dbReference type="SAM" id="SignalP"/>
    </source>
</evidence>
<dbReference type="AlphaFoldDB" id="A0A1A2ZGN1"/>
<accession>A0A1A2ZGN1</accession>